<keyword evidence="7" id="KW-1133">Transmembrane helix</keyword>
<evidence type="ECO:0000259" key="8">
    <source>
        <dbReference type="Pfam" id="PF04389"/>
    </source>
</evidence>
<sequence>MFTKFKYSRLNQDTETLKLVPSAPTLNRRSRFRLFIYLFIAFIFFYHNPFNSSKSQRKRKVKTKDIFKHLDSFYSIALAHDNSRSTINGYPQVAKYVISKLEKHDVCTPKIQKFKVPLWAELGPPTLELVSGSEKIHFIPNTDFGYHRYGGSSASLNEKDFLFLKNGGCYISDDLVLISTPPTAKKPSAARVRIVDWKEGDPLVSIPVLSITHSTFQTIKHSKESKLNMIVDSRIDVVETFNVLCEGKYGNRNNTIVVGSHLDSVAFGPGINDNGSGAASTLAIAIHFSKNHYRPKNRLVFAWWGSEEDGLLGSRHFVRDLVEKDEARNIKSQKSDQEIDISYKEIAMNLNFDMLASPNYIPFIHNGTDAPNNARCGSERIQHIFQKYFMHIKKNYKITDMIGGSDFLPFILNSIPSGGLLTGASEIKTEEERLLFGGMANAPLDPCYHKYCDTIKNINKDALKLMSNGALYSILHFSNSEDLRADLQKC</sequence>
<dbReference type="Gene3D" id="3.40.630.10">
    <property type="entry name" value="Zn peptidases"/>
    <property type="match status" value="1"/>
</dbReference>
<dbReference type="GO" id="GO:0008235">
    <property type="term" value="F:metalloexopeptidase activity"/>
    <property type="evidence" value="ECO:0007669"/>
    <property type="project" value="InterPro"/>
</dbReference>
<evidence type="ECO:0000256" key="2">
    <source>
        <dbReference type="ARBA" id="ARBA00005634"/>
    </source>
</evidence>
<comment type="cofactor">
    <cofactor evidence="1">
        <name>Zn(2+)</name>
        <dbReference type="ChEBI" id="CHEBI:29105"/>
    </cofactor>
</comment>
<protein>
    <recommendedName>
        <fullName evidence="6">Peptide hydrolase</fullName>
        <ecNumber evidence="6">3.4.-.-</ecNumber>
    </recommendedName>
</protein>
<evidence type="ECO:0000256" key="6">
    <source>
        <dbReference type="RuleBase" id="RU361240"/>
    </source>
</evidence>
<dbReference type="AlphaFoldDB" id="A0A2T9ZI23"/>
<dbReference type="SUPFAM" id="SSF53187">
    <property type="entry name" value="Zn-dependent exopeptidases"/>
    <property type="match status" value="1"/>
</dbReference>
<keyword evidence="3 6" id="KW-0645">Protease</keyword>
<keyword evidence="10" id="KW-1185">Reference proteome</keyword>
<organism evidence="9 10">
    <name type="scientific">Smittium megazygosporum</name>
    <dbReference type="NCBI Taxonomy" id="133381"/>
    <lineage>
        <taxon>Eukaryota</taxon>
        <taxon>Fungi</taxon>
        <taxon>Fungi incertae sedis</taxon>
        <taxon>Zoopagomycota</taxon>
        <taxon>Kickxellomycotina</taxon>
        <taxon>Harpellomycetes</taxon>
        <taxon>Harpellales</taxon>
        <taxon>Legeriomycetaceae</taxon>
        <taxon>Smittium</taxon>
    </lineage>
</organism>
<evidence type="ECO:0000256" key="5">
    <source>
        <dbReference type="ARBA" id="ARBA00022833"/>
    </source>
</evidence>
<dbReference type="STRING" id="133381.A0A2T9ZI23"/>
<evidence type="ECO:0000313" key="9">
    <source>
        <dbReference type="EMBL" id="PVV04234.1"/>
    </source>
</evidence>
<dbReference type="EMBL" id="MBFS01000146">
    <property type="protein sequence ID" value="PVV04234.1"/>
    <property type="molecule type" value="Genomic_DNA"/>
</dbReference>
<keyword evidence="5 6" id="KW-0862">Zinc</keyword>
<dbReference type="GO" id="GO:0046872">
    <property type="term" value="F:metal ion binding"/>
    <property type="evidence" value="ECO:0007669"/>
    <property type="project" value="UniProtKB-KW"/>
</dbReference>
<dbReference type="PANTHER" id="PTHR12147:SF26">
    <property type="entry name" value="PEPTIDASE M28 DOMAIN-CONTAINING PROTEIN"/>
    <property type="match status" value="1"/>
</dbReference>
<comment type="similarity">
    <text evidence="2">Belongs to the peptidase M28 family. M28B subfamily.</text>
</comment>
<evidence type="ECO:0000256" key="3">
    <source>
        <dbReference type="ARBA" id="ARBA00022670"/>
    </source>
</evidence>
<dbReference type="InterPro" id="IPR045175">
    <property type="entry name" value="M28_fam"/>
</dbReference>
<name>A0A2T9ZI23_9FUNG</name>
<evidence type="ECO:0000256" key="7">
    <source>
        <dbReference type="SAM" id="Phobius"/>
    </source>
</evidence>
<dbReference type="PANTHER" id="PTHR12147">
    <property type="entry name" value="METALLOPEPTIDASE M28 FAMILY MEMBER"/>
    <property type="match status" value="1"/>
</dbReference>
<evidence type="ECO:0000256" key="4">
    <source>
        <dbReference type="ARBA" id="ARBA00022801"/>
    </source>
</evidence>
<proteinExistence type="inferred from homology"/>
<dbReference type="InterPro" id="IPR007484">
    <property type="entry name" value="Peptidase_M28"/>
</dbReference>
<keyword evidence="7" id="KW-0472">Membrane</keyword>
<dbReference type="OrthoDB" id="10013407at2759"/>
<gene>
    <name evidence="9" type="ORF">BB560_001269</name>
</gene>
<feature type="domain" description="Peptidase M28" evidence="8">
    <location>
        <begin position="242"/>
        <end position="471"/>
    </location>
</feature>
<comment type="caution">
    <text evidence="9">The sequence shown here is derived from an EMBL/GenBank/DDBJ whole genome shotgun (WGS) entry which is preliminary data.</text>
</comment>
<keyword evidence="7" id="KW-0812">Transmembrane</keyword>
<evidence type="ECO:0000256" key="1">
    <source>
        <dbReference type="ARBA" id="ARBA00001947"/>
    </source>
</evidence>
<dbReference type="Pfam" id="PF04389">
    <property type="entry name" value="Peptidase_M28"/>
    <property type="match status" value="1"/>
</dbReference>
<dbReference type="GO" id="GO:0006508">
    <property type="term" value="P:proteolysis"/>
    <property type="evidence" value="ECO:0007669"/>
    <property type="project" value="UniProtKB-KW"/>
</dbReference>
<keyword evidence="6" id="KW-0479">Metal-binding</keyword>
<evidence type="ECO:0000313" key="10">
    <source>
        <dbReference type="Proteomes" id="UP000245609"/>
    </source>
</evidence>
<accession>A0A2T9ZI23</accession>
<keyword evidence="4 6" id="KW-0378">Hydrolase</keyword>
<feature type="transmembrane region" description="Helical" evidence="7">
    <location>
        <begin position="34"/>
        <end position="50"/>
    </location>
</feature>
<dbReference type="EC" id="3.4.-.-" evidence="6"/>
<dbReference type="Proteomes" id="UP000245609">
    <property type="component" value="Unassembled WGS sequence"/>
</dbReference>
<reference evidence="9 10" key="1">
    <citation type="journal article" date="2018" name="MBio">
        <title>Comparative Genomics Reveals the Core Gene Toolbox for the Fungus-Insect Symbiosis.</title>
        <authorList>
            <person name="Wang Y."/>
            <person name="Stata M."/>
            <person name="Wang W."/>
            <person name="Stajich J.E."/>
            <person name="White M.M."/>
            <person name="Moncalvo J.M."/>
        </authorList>
    </citation>
    <scope>NUCLEOTIDE SEQUENCE [LARGE SCALE GENOMIC DNA]</scope>
    <source>
        <strain evidence="9 10">SC-DP-2</strain>
    </source>
</reference>